<dbReference type="InterPro" id="IPR010093">
    <property type="entry name" value="SinI_DNA-bd"/>
</dbReference>
<dbReference type="KEGG" id="crie:AK829_08020"/>
<dbReference type="InterPro" id="IPR041657">
    <property type="entry name" value="HTH_17"/>
</dbReference>
<gene>
    <name evidence="1" type="ORF">AK829_08020</name>
</gene>
<organism evidence="1 2">
    <name type="scientific">Corynebacterium riegelii</name>
    <dbReference type="NCBI Taxonomy" id="156976"/>
    <lineage>
        <taxon>Bacteria</taxon>
        <taxon>Bacillati</taxon>
        <taxon>Actinomycetota</taxon>
        <taxon>Actinomycetes</taxon>
        <taxon>Mycobacteriales</taxon>
        <taxon>Corynebacteriaceae</taxon>
        <taxon>Corynebacterium</taxon>
    </lineage>
</organism>
<evidence type="ECO:0000313" key="2">
    <source>
        <dbReference type="Proteomes" id="UP000060016"/>
    </source>
</evidence>
<keyword evidence="2" id="KW-1185">Reference proteome</keyword>
<name>A0A0K1RCH5_9CORY</name>
<dbReference type="RefSeq" id="WP_052205381.1">
    <property type="nucleotide sequence ID" value="NZ_BAAAGW010000015.1"/>
</dbReference>
<dbReference type="GO" id="GO:0003677">
    <property type="term" value="F:DNA binding"/>
    <property type="evidence" value="ECO:0007669"/>
    <property type="project" value="InterPro"/>
</dbReference>
<dbReference type="NCBIfam" id="TIGR01764">
    <property type="entry name" value="excise"/>
    <property type="match status" value="1"/>
</dbReference>
<dbReference type="Proteomes" id="UP000060016">
    <property type="component" value="Chromosome"/>
</dbReference>
<proteinExistence type="predicted"/>
<dbReference type="AlphaFoldDB" id="A0A0K1RCH5"/>
<dbReference type="Pfam" id="PF12728">
    <property type="entry name" value="HTH_17"/>
    <property type="match status" value="1"/>
</dbReference>
<protein>
    <submittedName>
        <fullName evidence="1">Uncharacterized protein</fullName>
    </submittedName>
</protein>
<accession>A0A0K1RCH5</accession>
<dbReference type="PATRIC" id="fig|156976.3.peg.1605"/>
<evidence type="ECO:0000313" key="1">
    <source>
        <dbReference type="EMBL" id="AKV59114.1"/>
    </source>
</evidence>
<dbReference type="STRING" id="156976.AK829_08020"/>
<dbReference type="EMBL" id="CP012342">
    <property type="protein sequence ID" value="AKV59114.1"/>
    <property type="molecule type" value="Genomic_DNA"/>
</dbReference>
<reference evidence="1 2" key="1">
    <citation type="submission" date="2015-08" db="EMBL/GenBank/DDBJ databases">
        <authorList>
            <person name="Babu N.S."/>
            <person name="Beckwith C.J."/>
            <person name="Beseler K.G."/>
            <person name="Brison A."/>
            <person name="Carone J.V."/>
            <person name="Caskin T.P."/>
            <person name="Diamond M."/>
            <person name="Durham M.E."/>
            <person name="Foxe J.M."/>
            <person name="Go M."/>
            <person name="Henderson B.A."/>
            <person name="Jones I.B."/>
            <person name="McGettigan J.A."/>
            <person name="Micheletti S.J."/>
            <person name="Nasrallah M.E."/>
            <person name="Ortiz D."/>
            <person name="Piller C.R."/>
            <person name="Privatt S.R."/>
            <person name="Schneider S.L."/>
            <person name="Sharp S."/>
            <person name="Smith T.C."/>
            <person name="Stanton J.D."/>
            <person name="Ullery H.E."/>
            <person name="Wilson R.J."/>
            <person name="Serrano M.G."/>
            <person name="Buck G."/>
            <person name="Lee V."/>
            <person name="Wang Y."/>
            <person name="Carvalho R."/>
            <person name="Voegtly L."/>
            <person name="Shi R."/>
            <person name="Duckworth R."/>
            <person name="Johnson A."/>
            <person name="Loviza R."/>
            <person name="Walstead R."/>
            <person name="Shah Z."/>
            <person name="Kiflezghi M."/>
            <person name="Wade K."/>
            <person name="Ball S.L."/>
            <person name="Bradley K.W."/>
            <person name="Asai D.J."/>
            <person name="Bowman C.A."/>
            <person name="Russell D.A."/>
            <person name="Pope W.H."/>
            <person name="Jacobs-Sera D."/>
            <person name="Hendrix R.W."/>
            <person name="Hatfull G.F."/>
        </authorList>
    </citation>
    <scope>NUCLEOTIDE SEQUENCE [LARGE SCALE GENOMIC DNA]</scope>
    <source>
        <strain evidence="1 2">PUDD_83A45</strain>
    </source>
</reference>
<sequence>MSNAVLGQLKSTEFTDADAERLRDFIQENTGSNLALVLRSILLALEEGQSVNVLADDAELSPNEAAKLLKMSRPHLLKFMRDGYLPFHMVGSHKRIRVSDLTAFMQAREAGAEILADALHGTPQTPEVPAAHPFSDSEINDLNDL</sequence>